<reference evidence="1" key="1">
    <citation type="journal article" date="2009" name="Rice">
        <title>De Novo Next Generation Sequencing of Plant Genomes.</title>
        <authorList>
            <person name="Rounsley S."/>
            <person name="Marri P.R."/>
            <person name="Yu Y."/>
            <person name="He R."/>
            <person name="Sisneros N."/>
            <person name="Goicoechea J.L."/>
            <person name="Lee S.J."/>
            <person name="Angelova A."/>
            <person name="Kudrna D."/>
            <person name="Luo M."/>
            <person name="Affourtit J."/>
            <person name="Desany B."/>
            <person name="Knight J."/>
            <person name="Niazi F."/>
            <person name="Egholm M."/>
            <person name="Wing R.A."/>
        </authorList>
    </citation>
    <scope>NUCLEOTIDE SEQUENCE [LARGE SCALE GENOMIC DNA]</scope>
    <source>
        <strain evidence="1">cv. IRGC 105608</strain>
    </source>
</reference>
<proteinExistence type="predicted"/>
<name>A0A0D3FAC7_9ORYZ</name>
<evidence type="ECO:0000313" key="1">
    <source>
        <dbReference type="EnsemblPlants" id="OBART02G32110.1"/>
    </source>
</evidence>
<dbReference type="AlphaFoldDB" id="A0A0D3FAC7"/>
<dbReference type="Gramene" id="OBART02G32110.1">
    <property type="protein sequence ID" value="OBART02G32110.1"/>
    <property type="gene ID" value="OBART02G32110"/>
</dbReference>
<protein>
    <submittedName>
        <fullName evidence="1">Uncharacterized protein</fullName>
    </submittedName>
</protein>
<keyword evidence="2" id="KW-1185">Reference proteome</keyword>
<evidence type="ECO:0000313" key="2">
    <source>
        <dbReference type="Proteomes" id="UP000026960"/>
    </source>
</evidence>
<accession>A0A0D3FAC7</accession>
<organism evidence="1">
    <name type="scientific">Oryza barthii</name>
    <dbReference type="NCBI Taxonomy" id="65489"/>
    <lineage>
        <taxon>Eukaryota</taxon>
        <taxon>Viridiplantae</taxon>
        <taxon>Streptophyta</taxon>
        <taxon>Embryophyta</taxon>
        <taxon>Tracheophyta</taxon>
        <taxon>Spermatophyta</taxon>
        <taxon>Magnoliopsida</taxon>
        <taxon>Liliopsida</taxon>
        <taxon>Poales</taxon>
        <taxon>Poaceae</taxon>
        <taxon>BOP clade</taxon>
        <taxon>Oryzoideae</taxon>
        <taxon>Oryzeae</taxon>
        <taxon>Oryzinae</taxon>
        <taxon>Oryza</taxon>
    </lineage>
</organism>
<reference evidence="1" key="2">
    <citation type="submission" date="2015-03" db="UniProtKB">
        <authorList>
            <consortium name="EnsemblPlants"/>
        </authorList>
    </citation>
    <scope>IDENTIFICATION</scope>
</reference>
<dbReference type="HOGENOM" id="CLU_2907627_0_0_1"/>
<dbReference type="PaxDb" id="65489-OBART02G32110.1"/>
<sequence>MAVQLQEHKGVQKQTMERYYSSRHCSFYHQQLEDEMHLWLLNLSSQSQAEILVGSQEEQRDL</sequence>
<dbReference type="EnsemblPlants" id="OBART02G32110.1">
    <property type="protein sequence ID" value="OBART02G32110.1"/>
    <property type="gene ID" value="OBART02G32110"/>
</dbReference>
<dbReference type="Proteomes" id="UP000026960">
    <property type="component" value="Chromosome 2"/>
</dbReference>